<keyword evidence="5 6" id="KW-0472">Membrane</keyword>
<proteinExistence type="predicted"/>
<gene>
    <name evidence="7" type="ORF">VQ03_10265</name>
</gene>
<keyword evidence="3 6" id="KW-0812">Transmembrane</keyword>
<dbReference type="PATRIC" id="fig|1187852.3.peg.5886"/>
<keyword evidence="8" id="KW-1185">Reference proteome</keyword>
<dbReference type="OrthoDB" id="9804822at2"/>
<evidence type="ECO:0000256" key="4">
    <source>
        <dbReference type="ARBA" id="ARBA00022989"/>
    </source>
</evidence>
<feature type="transmembrane region" description="Helical" evidence="6">
    <location>
        <begin position="41"/>
        <end position="66"/>
    </location>
</feature>
<dbReference type="PIRSF" id="PIRSF006324">
    <property type="entry name" value="LeuE"/>
    <property type="match status" value="1"/>
</dbReference>
<name>A0A0J6T9W2_9HYPH</name>
<evidence type="ECO:0000256" key="3">
    <source>
        <dbReference type="ARBA" id="ARBA00022692"/>
    </source>
</evidence>
<accession>A0A0J6T9W2</accession>
<comment type="caution">
    <text evidence="7">The sequence shown here is derived from an EMBL/GenBank/DDBJ whole genome shotgun (WGS) entry which is preliminary data.</text>
</comment>
<dbReference type="RefSeq" id="WP_048450779.1">
    <property type="nucleotide sequence ID" value="NZ_JBNNPJ010000081.1"/>
</dbReference>
<reference evidence="7 8" key="1">
    <citation type="submission" date="2015-03" db="EMBL/GenBank/DDBJ databases">
        <title>Genome sequencing of Methylobacterium tarhaniae DSM 25844.</title>
        <authorList>
            <person name="Chaudhry V."/>
            <person name="Patil P.B."/>
        </authorList>
    </citation>
    <scope>NUCLEOTIDE SEQUENCE [LARGE SCALE GENOMIC DNA]</scope>
    <source>
        <strain evidence="7 8">DSM 25844</strain>
    </source>
</reference>
<dbReference type="Pfam" id="PF01810">
    <property type="entry name" value="LysE"/>
    <property type="match status" value="1"/>
</dbReference>
<evidence type="ECO:0000256" key="1">
    <source>
        <dbReference type="ARBA" id="ARBA00004651"/>
    </source>
</evidence>
<keyword evidence="2" id="KW-1003">Cell membrane</keyword>
<evidence type="ECO:0000256" key="5">
    <source>
        <dbReference type="ARBA" id="ARBA00023136"/>
    </source>
</evidence>
<evidence type="ECO:0000313" key="8">
    <source>
        <dbReference type="Proteomes" id="UP000036449"/>
    </source>
</evidence>
<comment type="subcellular location">
    <subcellularLocation>
        <location evidence="1">Cell membrane</location>
        <topology evidence="1">Multi-pass membrane protein</topology>
    </subcellularLocation>
</comment>
<evidence type="ECO:0000313" key="7">
    <source>
        <dbReference type="EMBL" id="KMO42669.1"/>
    </source>
</evidence>
<evidence type="ECO:0000256" key="2">
    <source>
        <dbReference type="ARBA" id="ARBA00022475"/>
    </source>
</evidence>
<dbReference type="GO" id="GO:0005886">
    <property type="term" value="C:plasma membrane"/>
    <property type="evidence" value="ECO:0007669"/>
    <property type="project" value="UniProtKB-SubCell"/>
</dbReference>
<dbReference type="AlphaFoldDB" id="A0A0J6T9W2"/>
<dbReference type="PANTHER" id="PTHR30086:SF20">
    <property type="entry name" value="ARGININE EXPORTER PROTEIN ARGO-RELATED"/>
    <property type="match status" value="1"/>
</dbReference>
<keyword evidence="4 6" id="KW-1133">Transmembrane helix</keyword>
<protein>
    <submittedName>
        <fullName evidence="7">RhtB family transporter</fullName>
    </submittedName>
</protein>
<dbReference type="InterPro" id="IPR001123">
    <property type="entry name" value="LeuE-type"/>
</dbReference>
<dbReference type="GO" id="GO:0015171">
    <property type="term" value="F:amino acid transmembrane transporter activity"/>
    <property type="evidence" value="ECO:0007669"/>
    <property type="project" value="TreeGrafter"/>
</dbReference>
<dbReference type="EMBL" id="LABZ01000064">
    <property type="protein sequence ID" value="KMO42669.1"/>
    <property type="molecule type" value="Genomic_DNA"/>
</dbReference>
<dbReference type="PANTHER" id="PTHR30086">
    <property type="entry name" value="ARGININE EXPORTER PROTEIN ARGO"/>
    <property type="match status" value="1"/>
</dbReference>
<evidence type="ECO:0000256" key="6">
    <source>
        <dbReference type="SAM" id="Phobius"/>
    </source>
</evidence>
<sequence length="215" mass="21602">MPDLTSVSLYVAATLVLAVTPGPGLFYVAARTLAGGRAEGVASSLGTGLGGMVHVVAGAVGVSALVLASAELFTALKLAGAAYLVWIGYRTLRTARRSEPSSVPGGVAHSSGPGRAFREGVLVEALNPKTAAFFLAFVPHFVDPSAGHVAVQFVVLGAVSVALNTLADLAVAIAASRIRSGAAARPGLIRRLREASGAAMIVLGLGLALARRPAV</sequence>
<feature type="transmembrane region" description="Helical" evidence="6">
    <location>
        <begin position="6"/>
        <end position="29"/>
    </location>
</feature>
<organism evidence="7 8">
    <name type="scientific">Methylobacterium tarhaniae</name>
    <dbReference type="NCBI Taxonomy" id="1187852"/>
    <lineage>
        <taxon>Bacteria</taxon>
        <taxon>Pseudomonadati</taxon>
        <taxon>Pseudomonadota</taxon>
        <taxon>Alphaproteobacteria</taxon>
        <taxon>Hyphomicrobiales</taxon>
        <taxon>Methylobacteriaceae</taxon>
        <taxon>Methylobacterium</taxon>
    </lineage>
</organism>
<dbReference type="Proteomes" id="UP000036449">
    <property type="component" value="Unassembled WGS sequence"/>
</dbReference>
<feature type="transmembrane region" description="Helical" evidence="6">
    <location>
        <begin position="72"/>
        <end position="89"/>
    </location>
</feature>